<dbReference type="InterPro" id="IPR017853">
    <property type="entry name" value="GH"/>
</dbReference>
<dbReference type="OrthoDB" id="99887at2"/>
<organism evidence="2 3">
    <name type="scientific">Seonamhaeicola marinus</name>
    <dbReference type="NCBI Taxonomy" id="1912246"/>
    <lineage>
        <taxon>Bacteria</taxon>
        <taxon>Pseudomonadati</taxon>
        <taxon>Bacteroidota</taxon>
        <taxon>Flavobacteriia</taxon>
        <taxon>Flavobacteriales</taxon>
        <taxon>Flavobacteriaceae</taxon>
    </lineage>
</organism>
<evidence type="ECO:0000313" key="2">
    <source>
        <dbReference type="EMBL" id="TYA84188.1"/>
    </source>
</evidence>
<dbReference type="PROSITE" id="PS51257">
    <property type="entry name" value="PROKAR_LIPOPROTEIN"/>
    <property type="match status" value="1"/>
</dbReference>
<dbReference type="EMBL" id="VSDQ01000409">
    <property type="protein sequence ID" value="TYA84188.1"/>
    <property type="molecule type" value="Genomic_DNA"/>
</dbReference>
<dbReference type="RefSeq" id="WP_148540541.1">
    <property type="nucleotide sequence ID" value="NZ_VSDQ01000409.1"/>
</dbReference>
<dbReference type="AlphaFoldDB" id="A0A5D0ILY3"/>
<accession>A0A5D0ILY3</accession>
<dbReference type="GO" id="GO:0016787">
    <property type="term" value="F:hydrolase activity"/>
    <property type="evidence" value="ECO:0007669"/>
    <property type="project" value="UniProtKB-KW"/>
</dbReference>
<keyword evidence="1" id="KW-0378">Hydrolase</keyword>
<name>A0A5D0ILY3_9FLAO</name>
<proteinExistence type="predicted"/>
<evidence type="ECO:0008006" key="4">
    <source>
        <dbReference type="Google" id="ProtNLM"/>
    </source>
</evidence>
<sequence>MKTKLKNIKPWTIILIVFLVLSCKETPKTINIFVDETTKSEIQYGITKLEEALQNYGLAMNVVENSAEAQLIFKNNAKDKENDSFELSINEGQSTLSAYNTRGFLYGLQHIREQLRIGKSWHELTPKTVNAHYGFRAIKFNLPWYSYRKGENLALHHDTCKDLKFWESFLDMMVENKFNVLSLWNLHPYMYMVESEKFPKSKSFTDEEFKEWQAFHRGIFKMAKDRGIDTYVFNWNIFVSDEFSKAYNIGEYKKGSGFGTFWGEGETNALLEEYTREMVTKTINEYPNLTGVGITLGERMGGMTSEERRDWINRTFVKALKDADREAKLFYRAPLSAGLTSHGTVSKSTEILTREAIENIGLENDVYLGFKFNWSHGHSSPKLCIVHGGILTDTYWNPKPKNYKGVYTVRNEDFFALRWAQPDFIRDFINNNSQDYIGGTIIGSETYIPAKDYITKEEHRTWNYAFERQWLFYKVWGNLLYDSDTPDAYFEDALKQKFNITEASELIKGWKLGSMNANRLASFFQGRSDGTLYTEGFKAKRGKFIDIEQFINHPVLDSSYVNIKDFVAGNFEDAQITPIELADIAEKESKEAIAIANALKAEHPENKLLQIELSDIEAWGHYGLYFASKLKGAVALQTYKLKGDKTQQTEAINHLEKGLQHWKSLTEAMERYNVPVMPNQFDKAFSWRKHIKDAENDILVAKKD</sequence>
<dbReference type="SUPFAM" id="SSF51445">
    <property type="entry name" value="(Trans)glycosidases"/>
    <property type="match status" value="1"/>
</dbReference>
<protein>
    <recommendedName>
        <fullName evidence="4">Beta-hexosaminidase bacterial type N-terminal domain-containing protein</fullName>
    </recommendedName>
</protein>
<gene>
    <name evidence="2" type="ORF">FUA24_05920</name>
</gene>
<dbReference type="SUPFAM" id="SSF55545">
    <property type="entry name" value="beta-N-acetylhexosaminidase-like domain"/>
    <property type="match status" value="1"/>
</dbReference>
<keyword evidence="3" id="KW-1185">Reference proteome</keyword>
<evidence type="ECO:0000313" key="3">
    <source>
        <dbReference type="Proteomes" id="UP000323930"/>
    </source>
</evidence>
<dbReference type="Proteomes" id="UP000323930">
    <property type="component" value="Unassembled WGS sequence"/>
</dbReference>
<dbReference type="GO" id="GO:0005975">
    <property type="term" value="P:carbohydrate metabolic process"/>
    <property type="evidence" value="ECO:0007669"/>
    <property type="project" value="UniProtKB-ARBA"/>
</dbReference>
<evidence type="ECO:0000256" key="1">
    <source>
        <dbReference type="ARBA" id="ARBA00022801"/>
    </source>
</evidence>
<dbReference type="Gene3D" id="3.30.379.10">
    <property type="entry name" value="Chitobiase/beta-hexosaminidase domain 2-like"/>
    <property type="match status" value="1"/>
</dbReference>
<reference evidence="2 3" key="1">
    <citation type="submission" date="2019-08" db="EMBL/GenBank/DDBJ databases">
        <title>Seonamhaeicola sediminis sp. nov., isolated from marine sediment.</title>
        <authorList>
            <person name="Cao W.R."/>
        </authorList>
    </citation>
    <scope>NUCLEOTIDE SEQUENCE [LARGE SCALE GENOMIC DNA]</scope>
    <source>
        <strain evidence="2 3">B011</strain>
    </source>
</reference>
<comment type="caution">
    <text evidence="2">The sequence shown here is derived from an EMBL/GenBank/DDBJ whole genome shotgun (WGS) entry which is preliminary data.</text>
</comment>
<dbReference type="InterPro" id="IPR029018">
    <property type="entry name" value="Hex-like_dom2"/>
</dbReference>